<dbReference type="Proteomes" id="UP000242814">
    <property type="component" value="Unassembled WGS sequence"/>
</dbReference>
<evidence type="ECO:0000313" key="1">
    <source>
        <dbReference type="EMBL" id="ODH17049.1"/>
    </source>
</evidence>
<sequence length="91" mass="10218">MEGMAGLNVSQFVRNPSRFHIFHNTDIRGVHVRQPEGSESSRLEKRFFPPEAELFDITTGGGSGKSGLPAQPRHIAFIVGWVRKLEIEAMR</sequence>
<dbReference type="OrthoDB" id="10492103at2759"/>
<name>A0A1D2J7T9_PARBR</name>
<comment type="caution">
    <text evidence="1">The sequence shown here is derived from an EMBL/GenBank/DDBJ whole genome shotgun (WGS) entry which is preliminary data.</text>
</comment>
<accession>A0A1D2J7T9</accession>
<reference evidence="1 2" key="1">
    <citation type="submission" date="2016-06" db="EMBL/GenBank/DDBJ databases">
        <authorList>
            <person name="Kjaerup R.B."/>
            <person name="Dalgaard T.S."/>
            <person name="Juul-Madsen H.R."/>
        </authorList>
    </citation>
    <scope>NUCLEOTIDE SEQUENCE [LARGE SCALE GENOMIC DNA]</scope>
    <source>
        <strain evidence="1 2">Pb300</strain>
    </source>
</reference>
<protein>
    <submittedName>
        <fullName evidence="1">Uncharacterized protein</fullName>
    </submittedName>
</protein>
<dbReference type="AlphaFoldDB" id="A0A1D2J7T9"/>
<organism evidence="1 2">
    <name type="scientific">Paracoccidioides brasiliensis</name>
    <dbReference type="NCBI Taxonomy" id="121759"/>
    <lineage>
        <taxon>Eukaryota</taxon>
        <taxon>Fungi</taxon>
        <taxon>Dikarya</taxon>
        <taxon>Ascomycota</taxon>
        <taxon>Pezizomycotina</taxon>
        <taxon>Eurotiomycetes</taxon>
        <taxon>Eurotiomycetidae</taxon>
        <taxon>Onygenales</taxon>
        <taxon>Ajellomycetaceae</taxon>
        <taxon>Paracoccidioides</taxon>
    </lineage>
</organism>
<proteinExistence type="predicted"/>
<dbReference type="EMBL" id="LZYO01000331">
    <property type="protein sequence ID" value="ODH17049.1"/>
    <property type="molecule type" value="Genomic_DNA"/>
</dbReference>
<gene>
    <name evidence="1" type="ORF">ACO22_06312</name>
</gene>
<evidence type="ECO:0000313" key="2">
    <source>
        <dbReference type="Proteomes" id="UP000242814"/>
    </source>
</evidence>